<dbReference type="PANTHER" id="PTHR34775">
    <property type="entry name" value="TRANSMEMBRANE PROTEIN"/>
    <property type="match status" value="1"/>
</dbReference>
<gene>
    <name evidence="3" type="ORF">K2173_009175</name>
</gene>
<keyword evidence="2" id="KW-0812">Transmembrane</keyword>
<feature type="compositionally biased region" description="Polar residues" evidence="1">
    <location>
        <begin position="63"/>
        <end position="72"/>
    </location>
</feature>
<feature type="region of interest" description="Disordered" evidence="1">
    <location>
        <begin position="724"/>
        <end position="756"/>
    </location>
</feature>
<accession>A0AAV8TFL5</accession>
<feature type="region of interest" description="Disordered" evidence="1">
    <location>
        <begin position="503"/>
        <end position="522"/>
    </location>
</feature>
<feature type="compositionally biased region" description="Low complexity" evidence="1">
    <location>
        <begin position="1"/>
        <end position="22"/>
    </location>
</feature>
<feature type="transmembrane region" description="Helical" evidence="2">
    <location>
        <begin position="660"/>
        <end position="680"/>
    </location>
</feature>
<evidence type="ECO:0000313" key="4">
    <source>
        <dbReference type="Proteomes" id="UP001159364"/>
    </source>
</evidence>
<evidence type="ECO:0000313" key="3">
    <source>
        <dbReference type="EMBL" id="KAJ8764774.1"/>
    </source>
</evidence>
<reference evidence="3 4" key="1">
    <citation type="submission" date="2021-09" db="EMBL/GenBank/DDBJ databases">
        <title>Genomic insights and catalytic innovation underlie evolution of tropane alkaloids biosynthesis.</title>
        <authorList>
            <person name="Wang Y.-J."/>
            <person name="Tian T."/>
            <person name="Huang J.-P."/>
            <person name="Huang S.-X."/>
        </authorList>
    </citation>
    <scope>NUCLEOTIDE SEQUENCE [LARGE SCALE GENOMIC DNA]</scope>
    <source>
        <strain evidence="3">KIB-2018</strain>
        <tissue evidence="3">Leaf</tissue>
    </source>
</reference>
<keyword evidence="2" id="KW-0472">Membrane</keyword>
<feature type="compositionally biased region" description="Basic and acidic residues" evidence="1">
    <location>
        <begin position="91"/>
        <end position="103"/>
    </location>
</feature>
<feature type="region of interest" description="Disordered" evidence="1">
    <location>
        <begin position="147"/>
        <end position="175"/>
    </location>
</feature>
<evidence type="ECO:0000256" key="2">
    <source>
        <dbReference type="SAM" id="Phobius"/>
    </source>
</evidence>
<feature type="compositionally biased region" description="Polar residues" evidence="1">
    <location>
        <begin position="26"/>
        <end position="36"/>
    </location>
</feature>
<protein>
    <submittedName>
        <fullName evidence="3">Uncharacterized protein</fullName>
    </submittedName>
</protein>
<comment type="caution">
    <text evidence="3">The sequence shown here is derived from an EMBL/GenBank/DDBJ whole genome shotgun (WGS) entry which is preliminary data.</text>
</comment>
<proteinExistence type="predicted"/>
<sequence>MAAASSSSKNLSSSSSCCSSLLGRPTNPNVRNSEASNPMRRSFTGTPFPKPSVIVCQKGGGFNPNTPANSPSDCPRRNFIGRENIIVSLRDHEDKENGKDHSWKSARGRSPASMKCSKNFMSPTISAASKISPSPRKKVLTDRNELIRSSMPSADRQVPSTEELDSKPEKVTNQKKEVSFDSTVTYFGEEEATNDDVQAQKSEEIGSKLRTITNDFNFTSEDVPLENDCVNLDPIFEISPRASCSLPSPALPPLDADPSVPLYDPKTNYPSPTPQFPHYKPYPRIELYLNKQIDGKRLDQNFLFVSLSDTETTEDETHSDVSNKESEDSCSGETLKEEKEKELALSEISSVSASVAKRPPKPRFFKTRKFFGLLFLTIACIMLSLTRNSQFIDSYLLNNLDCSELYYVPNEISEFTRKSLEDIVQQFPLQLSNLLSYGLKMIARFRERHKMGSLQYANLTSLLKDDSSDGYLIFDHGSLGAQIKNEEDSDIKLLEKDIEKIVGEDHQGSEEQEGSESEEAGNDIEEVSGDDLHEFEEQENFVGFEEQEVDNIAKVDLTEGRSEYTYDVDLSSAVLGDINSAPDVVEDATEAAYRVDVSNVLIDDIIPQSQFEMLEKAVNSAEAETILAEQSLEISHSSTTHQSQIGSEPLNWVLNRDISWAHVVAGVSFLALSLLAFIFMKNRISVTTEASAPPLMPPLSKKLNHCIMSASEFDIFGESSPSKMSSFQNAKKELAGTSEAQSYERRPRTTSSRESLASLDYSMGSSYGSFTTYEKIPLKNGNKEEEEFTPVRRSSRIRSQVTSP</sequence>
<evidence type="ECO:0000256" key="1">
    <source>
        <dbReference type="SAM" id="MobiDB-lite"/>
    </source>
</evidence>
<feature type="region of interest" description="Disordered" evidence="1">
    <location>
        <begin position="91"/>
        <end position="118"/>
    </location>
</feature>
<dbReference type="Proteomes" id="UP001159364">
    <property type="component" value="Linkage Group LG05"/>
</dbReference>
<feature type="region of interest" description="Disordered" evidence="1">
    <location>
        <begin position="774"/>
        <end position="804"/>
    </location>
</feature>
<keyword evidence="4" id="KW-1185">Reference proteome</keyword>
<feature type="region of interest" description="Disordered" evidence="1">
    <location>
        <begin position="1"/>
        <end position="77"/>
    </location>
</feature>
<feature type="compositionally biased region" description="Acidic residues" evidence="1">
    <location>
        <begin position="510"/>
        <end position="522"/>
    </location>
</feature>
<dbReference type="EMBL" id="JAIWQS010000005">
    <property type="protein sequence ID" value="KAJ8764774.1"/>
    <property type="molecule type" value="Genomic_DNA"/>
</dbReference>
<feature type="compositionally biased region" description="Basic and acidic residues" evidence="1">
    <location>
        <begin position="315"/>
        <end position="327"/>
    </location>
</feature>
<organism evidence="3 4">
    <name type="scientific">Erythroxylum novogranatense</name>
    <dbReference type="NCBI Taxonomy" id="1862640"/>
    <lineage>
        <taxon>Eukaryota</taxon>
        <taxon>Viridiplantae</taxon>
        <taxon>Streptophyta</taxon>
        <taxon>Embryophyta</taxon>
        <taxon>Tracheophyta</taxon>
        <taxon>Spermatophyta</taxon>
        <taxon>Magnoliopsida</taxon>
        <taxon>eudicotyledons</taxon>
        <taxon>Gunneridae</taxon>
        <taxon>Pentapetalae</taxon>
        <taxon>rosids</taxon>
        <taxon>fabids</taxon>
        <taxon>Malpighiales</taxon>
        <taxon>Erythroxylaceae</taxon>
        <taxon>Erythroxylum</taxon>
    </lineage>
</organism>
<dbReference type="AlphaFoldDB" id="A0AAV8TFL5"/>
<name>A0AAV8TFL5_9ROSI</name>
<feature type="region of interest" description="Disordered" evidence="1">
    <location>
        <begin position="313"/>
        <end position="336"/>
    </location>
</feature>
<feature type="compositionally biased region" description="Basic and acidic residues" evidence="1">
    <location>
        <begin position="164"/>
        <end position="175"/>
    </location>
</feature>
<keyword evidence="2" id="KW-1133">Transmembrane helix</keyword>
<dbReference type="PANTHER" id="PTHR34775:SF4">
    <property type="entry name" value="TRANSMEMBRANE PROTEIN"/>
    <property type="match status" value="1"/>
</dbReference>